<evidence type="ECO:0000313" key="3">
    <source>
        <dbReference type="Proteomes" id="UP000777438"/>
    </source>
</evidence>
<evidence type="ECO:0000256" key="1">
    <source>
        <dbReference type="SAM" id="SignalP"/>
    </source>
</evidence>
<gene>
    <name evidence="2" type="ORF">B0T10DRAFT_604399</name>
</gene>
<protein>
    <submittedName>
        <fullName evidence="2">Uncharacterized protein</fullName>
    </submittedName>
</protein>
<keyword evidence="3" id="KW-1185">Reference proteome</keyword>
<dbReference type="OrthoDB" id="4891219at2759"/>
<proteinExistence type="predicted"/>
<organism evidence="2 3">
    <name type="scientific">Thelonectria olida</name>
    <dbReference type="NCBI Taxonomy" id="1576542"/>
    <lineage>
        <taxon>Eukaryota</taxon>
        <taxon>Fungi</taxon>
        <taxon>Dikarya</taxon>
        <taxon>Ascomycota</taxon>
        <taxon>Pezizomycotina</taxon>
        <taxon>Sordariomycetes</taxon>
        <taxon>Hypocreomycetidae</taxon>
        <taxon>Hypocreales</taxon>
        <taxon>Nectriaceae</taxon>
        <taxon>Thelonectria</taxon>
    </lineage>
</organism>
<dbReference type="AlphaFoldDB" id="A0A9P8WBG7"/>
<feature type="chain" id="PRO_5040251241" evidence="1">
    <location>
        <begin position="19"/>
        <end position="161"/>
    </location>
</feature>
<dbReference type="EMBL" id="JAGPYM010000006">
    <property type="protein sequence ID" value="KAH6893148.1"/>
    <property type="molecule type" value="Genomic_DNA"/>
</dbReference>
<name>A0A9P8WBG7_9HYPO</name>
<evidence type="ECO:0000313" key="2">
    <source>
        <dbReference type="EMBL" id="KAH6893148.1"/>
    </source>
</evidence>
<sequence length="161" mass="17408">MLKTGLFSLLIARVLCEASTPSFHTTAKRKTEHFPWESFKDKTGVDEKDYLNTPAKGVPVTYSCTTKPGPNPVDCSDAFSDWDRQADSNDLLHFDAGDCASLTEGTCEVVVCAPLGALSINKAEIVGRMWNPLSIKCIMGGTGAIYQSDDSEFVVGIARPV</sequence>
<dbReference type="Proteomes" id="UP000777438">
    <property type="component" value="Unassembled WGS sequence"/>
</dbReference>
<accession>A0A9P8WBG7</accession>
<feature type="signal peptide" evidence="1">
    <location>
        <begin position="1"/>
        <end position="18"/>
    </location>
</feature>
<keyword evidence="1" id="KW-0732">Signal</keyword>
<comment type="caution">
    <text evidence="2">The sequence shown here is derived from an EMBL/GenBank/DDBJ whole genome shotgun (WGS) entry which is preliminary data.</text>
</comment>
<reference evidence="2 3" key="1">
    <citation type="journal article" date="2021" name="Nat. Commun.">
        <title>Genetic determinants of endophytism in the Arabidopsis root mycobiome.</title>
        <authorList>
            <person name="Mesny F."/>
            <person name="Miyauchi S."/>
            <person name="Thiergart T."/>
            <person name="Pickel B."/>
            <person name="Atanasova L."/>
            <person name="Karlsson M."/>
            <person name="Huettel B."/>
            <person name="Barry K.W."/>
            <person name="Haridas S."/>
            <person name="Chen C."/>
            <person name="Bauer D."/>
            <person name="Andreopoulos W."/>
            <person name="Pangilinan J."/>
            <person name="LaButti K."/>
            <person name="Riley R."/>
            <person name="Lipzen A."/>
            <person name="Clum A."/>
            <person name="Drula E."/>
            <person name="Henrissat B."/>
            <person name="Kohler A."/>
            <person name="Grigoriev I.V."/>
            <person name="Martin F.M."/>
            <person name="Hacquard S."/>
        </authorList>
    </citation>
    <scope>NUCLEOTIDE SEQUENCE [LARGE SCALE GENOMIC DNA]</scope>
    <source>
        <strain evidence="2 3">MPI-CAGE-CH-0241</strain>
    </source>
</reference>